<comment type="caution">
    <text evidence="1">The sequence shown here is derived from an EMBL/GenBank/DDBJ whole genome shotgun (WGS) entry which is preliminary data.</text>
</comment>
<sequence>MQLYTFFRSSAAFRVRIALNLKGLDWQAVPVHLRRGGGEQHQAAFLAVNPAGKVPALVDEDEVLTQSLAIIEYLDETRPEPPLLPAAPLERARVRAIAQTIACDIHPLGNLGVLRYLKRELGAGDDARDAWSRHWVEQGLAAVEQMLVRSPHTGLFCHGDTPTLADCCLVPQVFNARRVDCDLDAMPTLRRIAEHCLTLAAFCQAAPQCQGDADVA</sequence>
<keyword evidence="1" id="KW-0413">Isomerase</keyword>
<dbReference type="EC" id="5.2.1.2" evidence="1"/>
<dbReference type="EMBL" id="JAWDIE010000005">
    <property type="protein sequence ID" value="MEJ7137630.1"/>
    <property type="molecule type" value="Genomic_DNA"/>
</dbReference>
<dbReference type="Proteomes" id="UP001364695">
    <property type="component" value="Unassembled WGS sequence"/>
</dbReference>
<organism evidence="1 2">
    <name type="scientific">Amphibiibacter pelophylacis</name>
    <dbReference type="NCBI Taxonomy" id="1799477"/>
    <lineage>
        <taxon>Bacteria</taxon>
        <taxon>Pseudomonadati</taxon>
        <taxon>Pseudomonadota</taxon>
        <taxon>Betaproteobacteria</taxon>
        <taxon>Burkholderiales</taxon>
        <taxon>Sphaerotilaceae</taxon>
        <taxon>Amphibiibacter</taxon>
    </lineage>
</organism>
<keyword evidence="2" id="KW-1185">Reference proteome</keyword>
<reference evidence="1" key="1">
    <citation type="submission" date="2023-10" db="EMBL/GenBank/DDBJ databases">
        <title>Amphibacter perezi, gen. nov., sp. nov. a novel taxa of the family Comamonadaceae, class Betaproteobacteria isolated from the skin microbiota of Pelophylax perezi from different populations.</title>
        <authorList>
            <person name="Costa S."/>
            <person name="Proenca D.N."/>
            <person name="Lopes I."/>
            <person name="Morais P.V."/>
        </authorList>
    </citation>
    <scope>NUCLEOTIDE SEQUENCE</scope>
    <source>
        <strain evidence="1">SL12-8</strain>
    </source>
</reference>
<protein>
    <submittedName>
        <fullName evidence="1">Maleylacetoacetate isomerase</fullName>
        <ecNumber evidence="1">5.2.1.2</ecNumber>
    </submittedName>
</protein>
<name>A0ACC6P0A9_9BURK</name>
<accession>A0ACC6P0A9</accession>
<gene>
    <name evidence="1" type="primary">maiA</name>
    <name evidence="1" type="ORF">RV045_04180</name>
</gene>
<evidence type="ECO:0000313" key="1">
    <source>
        <dbReference type="EMBL" id="MEJ7137630.1"/>
    </source>
</evidence>
<proteinExistence type="predicted"/>
<evidence type="ECO:0000313" key="2">
    <source>
        <dbReference type="Proteomes" id="UP001364695"/>
    </source>
</evidence>